<dbReference type="InterPro" id="IPR022834">
    <property type="entry name" value="AONS_Proteobacteria"/>
</dbReference>
<evidence type="ECO:0000256" key="4">
    <source>
        <dbReference type="ARBA" id="ARBA00022679"/>
    </source>
</evidence>
<feature type="modified residue" description="N6-(pyridoxal phosphate)lysine" evidence="8 9">
    <location>
        <position position="242"/>
    </location>
</feature>
<evidence type="ECO:0000256" key="8">
    <source>
        <dbReference type="HAMAP-Rule" id="MF_01693"/>
    </source>
</evidence>
<dbReference type="GO" id="GO:0009102">
    <property type="term" value="P:biotin biosynthetic process"/>
    <property type="evidence" value="ECO:0007669"/>
    <property type="project" value="UniProtKB-UniRule"/>
</dbReference>
<comment type="similarity">
    <text evidence="8">Belongs to the class-II pyridoxal-phosphate-dependent aminotransferase family. BioF subfamily.</text>
</comment>
<evidence type="ECO:0000256" key="6">
    <source>
        <dbReference type="ARBA" id="ARBA00022898"/>
    </source>
</evidence>
<dbReference type="EC" id="2.3.1.47" evidence="8"/>
<dbReference type="GO" id="GO:0030170">
    <property type="term" value="F:pyridoxal phosphate binding"/>
    <property type="evidence" value="ECO:0007669"/>
    <property type="project" value="UniProtKB-UniRule"/>
</dbReference>
<dbReference type="Gene3D" id="3.40.640.10">
    <property type="entry name" value="Type I PLP-dependent aspartate aminotransferase-like (Major domain)"/>
    <property type="match status" value="1"/>
</dbReference>
<dbReference type="PANTHER" id="PTHR13693">
    <property type="entry name" value="CLASS II AMINOTRANSFERASE/8-AMINO-7-OXONONANOATE SYNTHASE"/>
    <property type="match status" value="1"/>
</dbReference>
<dbReference type="HAMAP" id="MF_01693">
    <property type="entry name" value="BioF_aminotrans_2"/>
    <property type="match status" value="1"/>
</dbReference>
<evidence type="ECO:0000313" key="11">
    <source>
        <dbReference type="EMBL" id="ROS01933.1"/>
    </source>
</evidence>
<dbReference type="SUPFAM" id="SSF53383">
    <property type="entry name" value="PLP-dependent transferases"/>
    <property type="match status" value="1"/>
</dbReference>
<dbReference type="CDD" id="cd06454">
    <property type="entry name" value="KBL_like"/>
    <property type="match status" value="1"/>
</dbReference>
<evidence type="ECO:0000256" key="9">
    <source>
        <dbReference type="PIRSR" id="PIRSR604723-51"/>
    </source>
</evidence>
<feature type="binding site" evidence="8">
    <location>
        <position position="210"/>
    </location>
    <ligand>
        <name>pyridoxal 5'-phosphate</name>
        <dbReference type="ChEBI" id="CHEBI:597326"/>
    </ligand>
</feature>
<keyword evidence="12" id="KW-1185">Reference proteome</keyword>
<dbReference type="NCBIfam" id="TIGR00858">
    <property type="entry name" value="bioF"/>
    <property type="match status" value="1"/>
</dbReference>
<dbReference type="PANTHER" id="PTHR13693:SF100">
    <property type="entry name" value="8-AMINO-7-OXONONANOATE SYNTHASE"/>
    <property type="match status" value="1"/>
</dbReference>
<feature type="binding site" evidence="8">
    <location>
        <position position="356"/>
    </location>
    <ligand>
        <name>substrate</name>
    </ligand>
</feature>
<feature type="binding site" evidence="8">
    <location>
        <position position="23"/>
    </location>
    <ligand>
        <name>substrate</name>
    </ligand>
</feature>
<gene>
    <name evidence="8" type="primary">bioF</name>
    <name evidence="11" type="ORF">EDC56_2382</name>
</gene>
<dbReference type="InterPro" id="IPR050087">
    <property type="entry name" value="AON_synthase_class-II"/>
</dbReference>
<dbReference type="InterPro" id="IPR015422">
    <property type="entry name" value="PyrdxlP-dep_Trfase_small"/>
</dbReference>
<keyword evidence="4 8" id="KW-0808">Transferase</keyword>
<keyword evidence="5 8" id="KW-0093">Biotin biosynthesis</keyword>
<dbReference type="OrthoDB" id="9807157at2"/>
<dbReference type="Gene3D" id="3.90.1150.10">
    <property type="entry name" value="Aspartate Aminotransferase, domain 1"/>
    <property type="match status" value="1"/>
</dbReference>
<dbReference type="InterPro" id="IPR004723">
    <property type="entry name" value="AONS_Archaea/Proteobacteria"/>
</dbReference>
<name>A0A3N2DQ69_9GAMM</name>
<organism evidence="11 12">
    <name type="scientific">Sinobacterium caligoides</name>
    <dbReference type="NCBI Taxonomy" id="933926"/>
    <lineage>
        <taxon>Bacteria</taxon>
        <taxon>Pseudomonadati</taxon>
        <taxon>Pseudomonadota</taxon>
        <taxon>Gammaproteobacteria</taxon>
        <taxon>Cellvibrionales</taxon>
        <taxon>Spongiibacteraceae</taxon>
        <taxon>Sinobacterium</taxon>
    </lineage>
</organism>
<evidence type="ECO:0000259" key="10">
    <source>
        <dbReference type="Pfam" id="PF00155"/>
    </source>
</evidence>
<feature type="domain" description="Aminotransferase class I/classII large" evidence="10">
    <location>
        <begin position="42"/>
        <end position="383"/>
    </location>
</feature>
<comment type="cofactor">
    <cofactor evidence="1 8 9">
        <name>pyridoxal 5'-phosphate</name>
        <dbReference type="ChEBI" id="CHEBI:597326"/>
    </cofactor>
</comment>
<comment type="caution">
    <text evidence="11">The sequence shown here is derived from an EMBL/GenBank/DDBJ whole genome shotgun (WGS) entry which is preliminary data.</text>
</comment>
<dbReference type="InterPro" id="IPR004839">
    <property type="entry name" value="Aminotransferase_I/II_large"/>
</dbReference>
<evidence type="ECO:0000256" key="7">
    <source>
        <dbReference type="ARBA" id="ARBA00047715"/>
    </source>
</evidence>
<evidence type="ECO:0000256" key="3">
    <source>
        <dbReference type="ARBA" id="ARBA00011738"/>
    </source>
</evidence>
<feature type="binding site" evidence="8">
    <location>
        <position position="135"/>
    </location>
    <ligand>
        <name>substrate</name>
    </ligand>
</feature>
<comment type="pathway">
    <text evidence="2 8">Cofactor biosynthesis; biotin biosynthesis.</text>
</comment>
<proteinExistence type="inferred from homology"/>
<dbReference type="RefSeq" id="WP_123712682.1">
    <property type="nucleotide sequence ID" value="NZ_RKHR01000004.1"/>
</dbReference>
<dbReference type="GO" id="GO:0008710">
    <property type="term" value="F:8-amino-7-oxononanoate synthase activity"/>
    <property type="evidence" value="ECO:0007669"/>
    <property type="project" value="UniProtKB-UniRule"/>
</dbReference>
<evidence type="ECO:0000256" key="1">
    <source>
        <dbReference type="ARBA" id="ARBA00001933"/>
    </source>
</evidence>
<evidence type="ECO:0000256" key="5">
    <source>
        <dbReference type="ARBA" id="ARBA00022756"/>
    </source>
</evidence>
<feature type="binding site" evidence="8">
    <location>
        <position position="182"/>
    </location>
    <ligand>
        <name>pyridoxal 5'-phosphate</name>
        <dbReference type="ChEBI" id="CHEBI:597326"/>
    </ligand>
</feature>
<dbReference type="InterPro" id="IPR015421">
    <property type="entry name" value="PyrdxlP-dep_Trfase_major"/>
</dbReference>
<dbReference type="InterPro" id="IPR015424">
    <property type="entry name" value="PyrdxlP-dep_Trfase"/>
</dbReference>
<evidence type="ECO:0000313" key="12">
    <source>
        <dbReference type="Proteomes" id="UP000275394"/>
    </source>
</evidence>
<sequence length="399" mass="42425">MVASFERALAAGLQQRAEQQLYRRRLTVTSAPGAEVDVDGRRCINFCSNDYLGHASHPKLAEAATLAAKRFGVGSGASHLVCGHSSEHHALEEELAALTGRPRALLFSTGYMANLGAISALLTKGDFVFEDKLNHASLIDGGLLSGARFQRFLHNDVAALERRLARSDDEGRKLVAVDGVFSMDGDIAPLTELTELCARHDACLMVDDAHGLGVLGERGGGCAEHFELNTAQLPILMGGLGKGLGSSGAFIAGSEALIETLVQFARSYIYTTAMPPMVAAASRASIALLASEAWRRQHLNSMIERFRHGAEQLGLPLMASSTPIQPLLIGDAGRAMAYSGALMERGIWVGAIRPPTVAAGSARLRITLSASHSTEQVDRLLSVLADVSLLDRRGGLSYD</sequence>
<dbReference type="Pfam" id="PF00155">
    <property type="entry name" value="Aminotran_1_2"/>
    <property type="match status" value="1"/>
</dbReference>
<dbReference type="Proteomes" id="UP000275394">
    <property type="component" value="Unassembled WGS sequence"/>
</dbReference>
<dbReference type="UniPathway" id="UPA00078"/>
<evidence type="ECO:0000256" key="2">
    <source>
        <dbReference type="ARBA" id="ARBA00004746"/>
    </source>
</evidence>
<comment type="function">
    <text evidence="8">Catalyzes the decarboxylative condensation of pimeloyl-[acyl-carrier protein] and L-alanine to produce 8-amino-7-oxononanoate (AON), [acyl-carrier protein], and carbon dioxide.</text>
</comment>
<accession>A0A3N2DQ69</accession>
<reference evidence="11 12" key="1">
    <citation type="submission" date="2018-11" db="EMBL/GenBank/DDBJ databases">
        <title>Genomic Encyclopedia of Type Strains, Phase IV (KMG-IV): sequencing the most valuable type-strain genomes for metagenomic binning, comparative biology and taxonomic classification.</title>
        <authorList>
            <person name="Goeker M."/>
        </authorList>
    </citation>
    <scope>NUCLEOTIDE SEQUENCE [LARGE SCALE GENOMIC DNA]</scope>
    <source>
        <strain evidence="11 12">DSM 100316</strain>
    </source>
</reference>
<feature type="binding site" evidence="8">
    <location>
        <begin position="110"/>
        <end position="111"/>
    </location>
    <ligand>
        <name>pyridoxal 5'-phosphate</name>
        <dbReference type="ChEBI" id="CHEBI:597326"/>
    </ligand>
</feature>
<comment type="catalytic activity">
    <reaction evidence="7 8">
        <text>6-carboxyhexanoyl-[ACP] + L-alanine + H(+) = (8S)-8-amino-7-oxononanoate + holo-[ACP] + CO2</text>
        <dbReference type="Rhea" id="RHEA:42288"/>
        <dbReference type="Rhea" id="RHEA-COMP:9685"/>
        <dbReference type="Rhea" id="RHEA-COMP:9955"/>
        <dbReference type="ChEBI" id="CHEBI:15378"/>
        <dbReference type="ChEBI" id="CHEBI:16526"/>
        <dbReference type="ChEBI" id="CHEBI:57972"/>
        <dbReference type="ChEBI" id="CHEBI:64479"/>
        <dbReference type="ChEBI" id="CHEBI:78846"/>
        <dbReference type="ChEBI" id="CHEBI:149468"/>
        <dbReference type="EC" id="2.3.1.47"/>
    </reaction>
</comment>
<comment type="caution">
    <text evidence="8">Lacks conserved residue(s) required for the propagation of feature annotation.</text>
</comment>
<comment type="subunit">
    <text evidence="3 8">Homodimer.</text>
</comment>
<keyword evidence="6 8" id="KW-0663">Pyridoxal phosphate</keyword>
<dbReference type="EMBL" id="RKHR01000004">
    <property type="protein sequence ID" value="ROS01933.1"/>
    <property type="molecule type" value="Genomic_DNA"/>
</dbReference>
<dbReference type="AlphaFoldDB" id="A0A3N2DQ69"/>
<protein>
    <recommendedName>
        <fullName evidence="8">8-amino-7-oxononanoate synthase</fullName>
        <shortName evidence="8">AONS</shortName>
        <ecNumber evidence="8">2.3.1.47</ecNumber>
    </recommendedName>
    <alternativeName>
        <fullName evidence="8">7-keto-8-amino-pelargonic acid synthase</fullName>
        <shortName evidence="8">7-KAP synthase</shortName>
        <shortName evidence="8">KAPA synthase</shortName>
    </alternativeName>
    <alternativeName>
        <fullName evidence="8">8-amino-7-ketopelargonate synthase</fullName>
    </alternativeName>
</protein>